<dbReference type="RefSeq" id="WP_067023844.1">
    <property type="nucleotide sequence ID" value="NZ_CP038256.1"/>
</dbReference>
<dbReference type="STRING" id="904291.A7J15_02565"/>
<comment type="caution">
    <text evidence="2">The sequence shown here is derived from an EMBL/GenBank/DDBJ whole genome shotgun (WGS) entry which is preliminary data.</text>
</comment>
<reference evidence="2 3" key="1">
    <citation type="submission" date="2016-05" db="EMBL/GenBank/DDBJ databases">
        <authorList>
            <person name="Lavstsen T."/>
            <person name="Jespersen J.S."/>
        </authorList>
    </citation>
    <scope>NUCLEOTIDE SEQUENCE [LARGE SCALE GENOMIC DNA]</scope>
    <source>
        <strain evidence="2 3">YLB-01</strain>
    </source>
</reference>
<protein>
    <submittedName>
        <fullName evidence="2">Uncharacterized protein</fullName>
    </submittedName>
</protein>
<organism evidence="2 3">
    <name type="scientific">Microbacterium sediminis</name>
    <dbReference type="NCBI Taxonomy" id="904291"/>
    <lineage>
        <taxon>Bacteria</taxon>
        <taxon>Bacillati</taxon>
        <taxon>Actinomycetota</taxon>
        <taxon>Actinomycetes</taxon>
        <taxon>Micrococcales</taxon>
        <taxon>Microbacteriaceae</taxon>
        <taxon>Microbacterium</taxon>
    </lineage>
</organism>
<proteinExistence type="predicted"/>
<evidence type="ECO:0000313" key="3">
    <source>
        <dbReference type="Proteomes" id="UP000093355"/>
    </source>
</evidence>
<feature type="compositionally biased region" description="Pro residues" evidence="1">
    <location>
        <begin position="19"/>
        <end position="28"/>
    </location>
</feature>
<sequence>MSQTVQFPTRDRALTEQQPRPPQPPRPPSEAIAVLESRAPRTAFADRVAMRIGLWLMLWGTRPTVIRRDEAEALLERRRLLQAHLVLGQTGPRHPYA</sequence>
<feature type="region of interest" description="Disordered" evidence="1">
    <location>
        <begin position="1"/>
        <end position="30"/>
    </location>
</feature>
<dbReference type="AlphaFoldDB" id="A0A1B9NFC5"/>
<dbReference type="EMBL" id="LXMD01000013">
    <property type="protein sequence ID" value="OCG75299.1"/>
    <property type="molecule type" value="Genomic_DNA"/>
</dbReference>
<dbReference type="Proteomes" id="UP000093355">
    <property type="component" value="Unassembled WGS sequence"/>
</dbReference>
<name>A0A1B9NFC5_9MICO</name>
<dbReference type="OrthoDB" id="5073789at2"/>
<gene>
    <name evidence="2" type="ORF">A7J15_02565</name>
</gene>
<evidence type="ECO:0000313" key="2">
    <source>
        <dbReference type="EMBL" id="OCG75299.1"/>
    </source>
</evidence>
<accession>A0A1B9NFC5</accession>
<keyword evidence="3" id="KW-1185">Reference proteome</keyword>
<evidence type="ECO:0000256" key="1">
    <source>
        <dbReference type="SAM" id="MobiDB-lite"/>
    </source>
</evidence>